<feature type="domain" description="Helitron helicase-like" evidence="1">
    <location>
        <begin position="2"/>
        <end position="40"/>
    </location>
</feature>
<dbReference type="PANTHER" id="PTHR10492">
    <property type="match status" value="1"/>
</dbReference>
<evidence type="ECO:0000313" key="2">
    <source>
        <dbReference type="Proteomes" id="UP000813463"/>
    </source>
</evidence>
<keyword evidence="2" id="KW-1185">Reference proteome</keyword>
<dbReference type="Proteomes" id="UP000813463">
    <property type="component" value="Chromosome 3"/>
</dbReference>
<dbReference type="InterPro" id="IPR025476">
    <property type="entry name" value="Helitron_helicase-like"/>
</dbReference>
<organism evidence="2 4">
    <name type="scientific">Spinacia oleracea</name>
    <name type="common">Spinach</name>
    <dbReference type="NCBI Taxonomy" id="3562"/>
    <lineage>
        <taxon>Eukaryota</taxon>
        <taxon>Viridiplantae</taxon>
        <taxon>Streptophyta</taxon>
        <taxon>Embryophyta</taxon>
        <taxon>Tracheophyta</taxon>
        <taxon>Spermatophyta</taxon>
        <taxon>Magnoliopsida</taxon>
        <taxon>eudicotyledons</taxon>
        <taxon>Gunneridae</taxon>
        <taxon>Pentapetalae</taxon>
        <taxon>Caryophyllales</taxon>
        <taxon>Chenopodiaceae</taxon>
        <taxon>Chenopodioideae</taxon>
        <taxon>Anserineae</taxon>
        <taxon>Spinacia</taxon>
    </lineage>
</organism>
<accession>A0ABM3RNL4</accession>
<proteinExistence type="predicted"/>
<dbReference type="PANTHER" id="PTHR10492:SF101">
    <property type="entry name" value="ATP-DEPENDENT DNA HELICASE"/>
    <property type="match status" value="1"/>
</dbReference>
<reference evidence="3 4" key="2">
    <citation type="submission" date="2025-05" db="UniProtKB">
        <authorList>
            <consortium name="RefSeq"/>
        </authorList>
    </citation>
    <scope>IDENTIFICATION</scope>
    <source>
        <tissue evidence="3 4">Leaf</tissue>
    </source>
</reference>
<evidence type="ECO:0000313" key="4">
    <source>
        <dbReference type="RefSeq" id="XP_056697211.1"/>
    </source>
</evidence>
<dbReference type="RefSeq" id="XP_056697210.1">
    <property type="nucleotide sequence ID" value="XM_056841232.1"/>
</dbReference>
<evidence type="ECO:0000259" key="1">
    <source>
        <dbReference type="Pfam" id="PF14214"/>
    </source>
</evidence>
<name>A0ABM3RNL4_SPIOL</name>
<dbReference type="Pfam" id="PF14214">
    <property type="entry name" value="Helitron_like_N"/>
    <property type="match status" value="1"/>
</dbReference>
<dbReference type="GeneID" id="130470705"/>
<evidence type="ECO:0000313" key="3">
    <source>
        <dbReference type="RefSeq" id="XP_056697210.1"/>
    </source>
</evidence>
<gene>
    <name evidence="3 4" type="primary">LOC130470705</name>
</gene>
<protein>
    <recommendedName>
        <fullName evidence="1">Helitron helicase-like domain-containing protein</fullName>
    </recommendedName>
</protein>
<sequence length="147" mass="16965">MKLDGLIRDLKVNEMFGKVNALVYTVEFQKRGLPHAHILLFLHPDNKISATYDIDRVISAEIPDTAESLKLYGDCMMHGACGALNKSSPCMKEGRFSKHYPMDFTEDTCFDKEGYALYRRRDNGRFIEKNEIKQITYMLFHTTELCS</sequence>
<reference evidence="2" key="1">
    <citation type="journal article" date="2021" name="Nat. Commun.">
        <title>Genomic analyses provide insights into spinach domestication and the genetic basis of agronomic traits.</title>
        <authorList>
            <person name="Cai X."/>
            <person name="Sun X."/>
            <person name="Xu C."/>
            <person name="Sun H."/>
            <person name="Wang X."/>
            <person name="Ge C."/>
            <person name="Zhang Z."/>
            <person name="Wang Q."/>
            <person name="Fei Z."/>
            <person name="Jiao C."/>
            <person name="Wang Q."/>
        </authorList>
    </citation>
    <scope>NUCLEOTIDE SEQUENCE [LARGE SCALE GENOMIC DNA]</scope>
    <source>
        <strain evidence="2">cv. Varoflay</strain>
    </source>
</reference>
<dbReference type="RefSeq" id="XP_056697211.1">
    <property type="nucleotide sequence ID" value="XM_056841233.1"/>
</dbReference>